<evidence type="ECO:0000259" key="7">
    <source>
        <dbReference type="Pfam" id="PF01494"/>
    </source>
</evidence>
<evidence type="ECO:0000313" key="8">
    <source>
        <dbReference type="EMBL" id="KAK4457049.1"/>
    </source>
</evidence>
<evidence type="ECO:0000256" key="3">
    <source>
        <dbReference type="ARBA" id="ARBA00022827"/>
    </source>
</evidence>
<dbReference type="InterPro" id="IPR036188">
    <property type="entry name" value="FAD/NAD-bd_sf"/>
</dbReference>
<feature type="chain" id="PRO_5043462917" description="FAD-binding domain-containing protein" evidence="6">
    <location>
        <begin position="17"/>
        <end position="412"/>
    </location>
</feature>
<dbReference type="PANTHER" id="PTHR47178:SF6">
    <property type="entry name" value="FAD-BINDING DOMAIN-CONTAINING PROTEIN"/>
    <property type="match status" value="1"/>
</dbReference>
<name>A0AAV9H9X9_9PEZI</name>
<accession>A0AAV9H9X9</accession>
<organism evidence="8 9">
    <name type="scientific">Cladorrhinum samala</name>
    <dbReference type="NCBI Taxonomy" id="585594"/>
    <lineage>
        <taxon>Eukaryota</taxon>
        <taxon>Fungi</taxon>
        <taxon>Dikarya</taxon>
        <taxon>Ascomycota</taxon>
        <taxon>Pezizomycotina</taxon>
        <taxon>Sordariomycetes</taxon>
        <taxon>Sordariomycetidae</taxon>
        <taxon>Sordariales</taxon>
        <taxon>Podosporaceae</taxon>
        <taxon>Cladorrhinum</taxon>
    </lineage>
</organism>
<gene>
    <name evidence="8" type="ORF">QBC42DRAFT_320228</name>
</gene>
<reference evidence="8" key="2">
    <citation type="submission" date="2023-06" db="EMBL/GenBank/DDBJ databases">
        <authorList>
            <consortium name="Lawrence Berkeley National Laboratory"/>
            <person name="Mondo S.J."/>
            <person name="Hensen N."/>
            <person name="Bonometti L."/>
            <person name="Westerberg I."/>
            <person name="Brannstrom I.O."/>
            <person name="Guillou S."/>
            <person name="Cros-Aarteil S."/>
            <person name="Calhoun S."/>
            <person name="Haridas S."/>
            <person name="Kuo A."/>
            <person name="Pangilinan J."/>
            <person name="Riley R."/>
            <person name="Labutti K."/>
            <person name="Andreopoulos B."/>
            <person name="Lipzen A."/>
            <person name="Chen C."/>
            <person name="Yanf M."/>
            <person name="Daum C."/>
            <person name="Ng V."/>
            <person name="Clum A."/>
            <person name="Steindorff A."/>
            <person name="Ohm R."/>
            <person name="Martin F."/>
            <person name="Silar P."/>
            <person name="Natvig D."/>
            <person name="Lalanne C."/>
            <person name="Gautier V."/>
            <person name="Ament-Velasquez S.L."/>
            <person name="Kruys A."/>
            <person name="Hutchinson M.I."/>
            <person name="Powell A.J."/>
            <person name="Barry K."/>
            <person name="Miller A.N."/>
            <person name="Grigoriev I.V."/>
            <person name="Debuchy R."/>
            <person name="Gladieux P."/>
            <person name="Thoren M.H."/>
            <person name="Johannesson H."/>
        </authorList>
    </citation>
    <scope>NUCLEOTIDE SEQUENCE</scope>
    <source>
        <strain evidence="8">PSN324</strain>
    </source>
</reference>
<dbReference type="SUPFAM" id="SSF51905">
    <property type="entry name" value="FAD/NAD(P)-binding domain"/>
    <property type="match status" value="1"/>
</dbReference>
<dbReference type="Pfam" id="PF01494">
    <property type="entry name" value="FAD_binding_3"/>
    <property type="match status" value="1"/>
</dbReference>
<dbReference type="AlphaFoldDB" id="A0AAV9H9X9"/>
<comment type="cofactor">
    <cofactor evidence="1">
        <name>FAD</name>
        <dbReference type="ChEBI" id="CHEBI:57692"/>
    </cofactor>
</comment>
<keyword evidence="4" id="KW-0560">Oxidoreductase</keyword>
<keyword evidence="6" id="KW-0732">Signal</keyword>
<dbReference type="Pfam" id="PF13450">
    <property type="entry name" value="NAD_binding_8"/>
    <property type="match status" value="1"/>
</dbReference>
<keyword evidence="9" id="KW-1185">Reference proteome</keyword>
<dbReference type="Proteomes" id="UP001321749">
    <property type="component" value="Unassembled WGS sequence"/>
</dbReference>
<evidence type="ECO:0000256" key="2">
    <source>
        <dbReference type="ARBA" id="ARBA00022630"/>
    </source>
</evidence>
<dbReference type="GO" id="GO:0071949">
    <property type="term" value="F:FAD binding"/>
    <property type="evidence" value="ECO:0007669"/>
    <property type="project" value="InterPro"/>
</dbReference>
<keyword evidence="5" id="KW-0503">Monooxygenase</keyword>
<evidence type="ECO:0000256" key="6">
    <source>
        <dbReference type="SAM" id="SignalP"/>
    </source>
</evidence>
<keyword evidence="3" id="KW-0274">FAD</keyword>
<feature type="signal peptide" evidence="6">
    <location>
        <begin position="1"/>
        <end position="16"/>
    </location>
</feature>
<reference evidence="8" key="1">
    <citation type="journal article" date="2023" name="Mol. Phylogenet. Evol.">
        <title>Genome-scale phylogeny and comparative genomics of the fungal order Sordariales.</title>
        <authorList>
            <person name="Hensen N."/>
            <person name="Bonometti L."/>
            <person name="Westerberg I."/>
            <person name="Brannstrom I.O."/>
            <person name="Guillou S."/>
            <person name="Cros-Aarteil S."/>
            <person name="Calhoun S."/>
            <person name="Haridas S."/>
            <person name="Kuo A."/>
            <person name="Mondo S."/>
            <person name="Pangilinan J."/>
            <person name="Riley R."/>
            <person name="LaButti K."/>
            <person name="Andreopoulos B."/>
            <person name="Lipzen A."/>
            <person name="Chen C."/>
            <person name="Yan M."/>
            <person name="Daum C."/>
            <person name="Ng V."/>
            <person name="Clum A."/>
            <person name="Steindorff A."/>
            <person name="Ohm R.A."/>
            <person name="Martin F."/>
            <person name="Silar P."/>
            <person name="Natvig D.O."/>
            <person name="Lalanne C."/>
            <person name="Gautier V."/>
            <person name="Ament-Velasquez S.L."/>
            <person name="Kruys A."/>
            <person name="Hutchinson M.I."/>
            <person name="Powell A.J."/>
            <person name="Barry K."/>
            <person name="Miller A.N."/>
            <person name="Grigoriev I.V."/>
            <person name="Debuchy R."/>
            <person name="Gladieux P."/>
            <person name="Hiltunen Thoren M."/>
            <person name="Johannesson H."/>
        </authorList>
    </citation>
    <scope>NUCLEOTIDE SEQUENCE</scope>
    <source>
        <strain evidence="8">PSN324</strain>
    </source>
</reference>
<dbReference type="EMBL" id="MU865140">
    <property type="protein sequence ID" value="KAK4457049.1"/>
    <property type="molecule type" value="Genomic_DNA"/>
</dbReference>
<keyword evidence="2" id="KW-0285">Flavoprotein</keyword>
<evidence type="ECO:0000313" key="9">
    <source>
        <dbReference type="Proteomes" id="UP001321749"/>
    </source>
</evidence>
<comment type="caution">
    <text evidence="8">The sequence shown here is derived from an EMBL/GenBank/DDBJ whole genome shotgun (WGS) entry which is preliminary data.</text>
</comment>
<dbReference type="GO" id="GO:0004497">
    <property type="term" value="F:monooxygenase activity"/>
    <property type="evidence" value="ECO:0007669"/>
    <property type="project" value="UniProtKB-KW"/>
</dbReference>
<dbReference type="InterPro" id="IPR002938">
    <property type="entry name" value="FAD-bd"/>
</dbReference>
<evidence type="ECO:0000256" key="4">
    <source>
        <dbReference type="ARBA" id="ARBA00023002"/>
    </source>
</evidence>
<dbReference type="PRINTS" id="PR00420">
    <property type="entry name" value="RNGMNOXGNASE"/>
</dbReference>
<proteinExistence type="predicted"/>
<sequence length="412" mass="45457">MHVLIVGAGLGGLALAQNLRKQGISFEIFERDDNADARFQGWGIALYAIIDALVEAFPSDLPDLNESVNHLKPLALNPQITVYPPGSERRLGFEHTPELPFIRAERRRFRDWLSTNLPIQWGKRVTRIEEGSSSVTVHFEDGGSAKGDILIGADGINSIVRAHLLPSIPNPTKAIPLATVIGQLTLSGPALVRQLQLSHSGYMSVRPDLGFITFTGLHHMSPDGLSAKYYWNLMQIDPQIAASPDSHWLVNSTKQEKLDHVLKLTSKLPPKLREIFELTKPEEINEKTHIWRDVHLEPGSLPAGRVILMGDAAHAMMPFRGEGGYHTLVDSLVLGKVLGRLNQGNKFEDEKAVKELVGEYNTVMLKRGSQAVKDSRALDMNATRYGPDGEPIDPSQLPQMKVLPDVEIVLGA</sequence>
<feature type="domain" description="FAD-binding" evidence="7">
    <location>
        <begin position="117"/>
        <end position="372"/>
    </location>
</feature>
<protein>
    <recommendedName>
        <fullName evidence="7">FAD-binding domain-containing protein</fullName>
    </recommendedName>
</protein>
<dbReference type="PANTHER" id="PTHR47178">
    <property type="entry name" value="MONOOXYGENASE, FAD-BINDING"/>
    <property type="match status" value="1"/>
</dbReference>
<evidence type="ECO:0000256" key="1">
    <source>
        <dbReference type="ARBA" id="ARBA00001974"/>
    </source>
</evidence>
<evidence type="ECO:0000256" key="5">
    <source>
        <dbReference type="ARBA" id="ARBA00023033"/>
    </source>
</evidence>
<dbReference type="Gene3D" id="3.50.50.60">
    <property type="entry name" value="FAD/NAD(P)-binding domain"/>
    <property type="match status" value="1"/>
</dbReference>